<reference evidence="1" key="1">
    <citation type="journal article" date="2015" name="MBio">
        <title>Eco-Evolutionary Dynamics of Episomes among Ecologically Cohesive Bacterial Populations.</title>
        <authorList>
            <person name="Xue H."/>
            <person name="Cordero O.X."/>
            <person name="Camas F.M."/>
            <person name="Trimble W."/>
            <person name="Meyer F."/>
            <person name="Guglielmini J."/>
            <person name="Rocha E.P."/>
            <person name="Polz M.F."/>
        </authorList>
    </citation>
    <scope>NUCLEOTIDE SEQUENCE</scope>
    <source>
        <strain evidence="1">FF_112</strain>
    </source>
</reference>
<dbReference type="AlphaFoldDB" id="A0A0H3ZJ96"/>
<proteinExistence type="predicted"/>
<evidence type="ECO:0000313" key="1">
    <source>
        <dbReference type="EMBL" id="AKN35980.1"/>
    </source>
</evidence>
<name>A0A0H3ZJ96_9VIBR</name>
<accession>A0A0H3ZJ96</accession>
<dbReference type="EMBL" id="KP795460">
    <property type="protein sequence ID" value="AKN35980.1"/>
    <property type="molecule type" value="Genomic_DNA"/>
</dbReference>
<organism evidence="1">
    <name type="scientific">Vibrio tasmaniensis</name>
    <dbReference type="NCBI Taxonomy" id="212663"/>
    <lineage>
        <taxon>Bacteria</taxon>
        <taxon>Pseudomonadati</taxon>
        <taxon>Pseudomonadota</taxon>
        <taxon>Gammaproteobacteria</taxon>
        <taxon>Vibrionales</taxon>
        <taxon>Vibrionaceae</taxon>
        <taxon>Vibrio</taxon>
    </lineage>
</organism>
<sequence>MYKMAVTKVVLKSQFKHPFFRDFCQLSNALPFINPFLFN</sequence>
<protein>
    <submittedName>
        <fullName evidence="1">Uncharacterized protein</fullName>
    </submittedName>
</protein>